<keyword evidence="6" id="KW-0460">Magnesium</keyword>
<evidence type="ECO:0000256" key="6">
    <source>
        <dbReference type="ARBA" id="ARBA00022842"/>
    </source>
</evidence>
<evidence type="ECO:0000313" key="9">
    <source>
        <dbReference type="EMBL" id="EHJ11069.1"/>
    </source>
</evidence>
<evidence type="ECO:0000256" key="1">
    <source>
        <dbReference type="ARBA" id="ARBA00001946"/>
    </source>
</evidence>
<keyword evidence="4" id="KW-0479">Metal-binding</keyword>
<organism evidence="9 10">
    <name type="scientific">Crocosphaera watsonii WH 0003</name>
    <dbReference type="NCBI Taxonomy" id="423471"/>
    <lineage>
        <taxon>Bacteria</taxon>
        <taxon>Bacillati</taxon>
        <taxon>Cyanobacteriota</taxon>
        <taxon>Cyanophyceae</taxon>
        <taxon>Oscillatoriophycideae</taxon>
        <taxon>Chroococcales</taxon>
        <taxon>Aphanothecaceae</taxon>
        <taxon>Crocosphaera</taxon>
    </lineage>
</organism>
<dbReference type="PATRIC" id="fig|423471.3.peg.3918"/>
<evidence type="ECO:0000313" key="10">
    <source>
        <dbReference type="Proteomes" id="UP000003477"/>
    </source>
</evidence>
<dbReference type="GO" id="GO:0016787">
    <property type="term" value="F:hydrolase activity"/>
    <property type="evidence" value="ECO:0007669"/>
    <property type="project" value="UniProtKB-KW"/>
</dbReference>
<evidence type="ECO:0000256" key="7">
    <source>
        <dbReference type="ARBA" id="ARBA00038093"/>
    </source>
</evidence>
<evidence type="ECO:0000256" key="4">
    <source>
        <dbReference type="ARBA" id="ARBA00022723"/>
    </source>
</evidence>
<dbReference type="AlphaFoldDB" id="G5J9R5"/>
<dbReference type="RefSeq" id="WP_007312115.1">
    <property type="nucleotide sequence ID" value="NZ_AESD01000635.1"/>
</dbReference>
<dbReference type="GeneID" id="88767638"/>
<dbReference type="Pfam" id="PF01850">
    <property type="entry name" value="PIN"/>
    <property type="match status" value="1"/>
</dbReference>
<feature type="domain" description="PIN" evidence="8">
    <location>
        <begin position="3"/>
        <end position="124"/>
    </location>
</feature>
<dbReference type="Proteomes" id="UP000003477">
    <property type="component" value="Unassembled WGS sequence"/>
</dbReference>
<dbReference type="GO" id="GO:0046872">
    <property type="term" value="F:metal ion binding"/>
    <property type="evidence" value="ECO:0007669"/>
    <property type="project" value="UniProtKB-KW"/>
</dbReference>
<dbReference type="Gene3D" id="3.40.50.1010">
    <property type="entry name" value="5'-nuclease"/>
    <property type="match status" value="1"/>
</dbReference>
<keyword evidence="5" id="KW-0378">Hydrolase</keyword>
<reference evidence="9 10" key="1">
    <citation type="journal article" date="2011" name="Front. Microbiol.">
        <title>Two Strains of Crocosphaera watsonii with Highly Conserved Genomes are Distinguished by Strain-Specific Features.</title>
        <authorList>
            <person name="Bench S.R."/>
            <person name="Ilikchyan I.N."/>
            <person name="Tripp H.J."/>
            <person name="Zehr J.P."/>
        </authorList>
    </citation>
    <scope>NUCLEOTIDE SEQUENCE [LARGE SCALE GENOMIC DNA]</scope>
    <source>
        <strain evidence="9 10">WH 0003</strain>
    </source>
</reference>
<dbReference type="EMBL" id="AESD01000635">
    <property type="protein sequence ID" value="EHJ11069.1"/>
    <property type="molecule type" value="Genomic_DNA"/>
</dbReference>
<dbReference type="PANTHER" id="PTHR33653:SF1">
    <property type="entry name" value="RIBONUCLEASE VAPC2"/>
    <property type="match status" value="1"/>
</dbReference>
<gene>
    <name evidence="9" type="ORF">CWATWH0003_4179</name>
</gene>
<dbReference type="InterPro" id="IPR002716">
    <property type="entry name" value="PIN_dom"/>
</dbReference>
<evidence type="ECO:0000256" key="5">
    <source>
        <dbReference type="ARBA" id="ARBA00022801"/>
    </source>
</evidence>
<keyword evidence="2" id="KW-1277">Toxin-antitoxin system</keyword>
<protein>
    <submittedName>
        <fullName evidence="9">Plasmid stability-like protein</fullName>
    </submittedName>
</protein>
<keyword evidence="3" id="KW-0540">Nuclease</keyword>
<evidence type="ECO:0000259" key="8">
    <source>
        <dbReference type="Pfam" id="PF01850"/>
    </source>
</evidence>
<name>G5J9R5_CROWT</name>
<evidence type="ECO:0000256" key="3">
    <source>
        <dbReference type="ARBA" id="ARBA00022722"/>
    </source>
</evidence>
<accession>G5J9R5</accession>
<dbReference type="PANTHER" id="PTHR33653">
    <property type="entry name" value="RIBONUCLEASE VAPC2"/>
    <property type="match status" value="1"/>
</dbReference>
<sequence length="140" mass="16516">MNYLLDTCVISEYVKKKPNQKVIQWLDEKEKDSLFISILSIGEIRKGIIKIQERQPQRYQKLIQWIETVELRFSERIINLDYNVINGWAEICGQCEAKGQKLPIMDSLIAATAYQYNLILVTRNITDFQFSLVQVFNPWE</sequence>
<dbReference type="SUPFAM" id="SSF88723">
    <property type="entry name" value="PIN domain-like"/>
    <property type="match status" value="1"/>
</dbReference>
<dbReference type="InterPro" id="IPR050556">
    <property type="entry name" value="Type_II_TA_system_RNase"/>
</dbReference>
<comment type="cofactor">
    <cofactor evidence="1">
        <name>Mg(2+)</name>
        <dbReference type="ChEBI" id="CHEBI:18420"/>
    </cofactor>
</comment>
<evidence type="ECO:0000256" key="2">
    <source>
        <dbReference type="ARBA" id="ARBA00022649"/>
    </source>
</evidence>
<dbReference type="CDD" id="cd18746">
    <property type="entry name" value="PIN_VapC4-5_FitB-like"/>
    <property type="match status" value="1"/>
</dbReference>
<dbReference type="InterPro" id="IPR029060">
    <property type="entry name" value="PIN-like_dom_sf"/>
</dbReference>
<comment type="similarity">
    <text evidence="7">Belongs to the PINc/VapC protein family.</text>
</comment>
<proteinExistence type="inferred from homology"/>
<dbReference type="GO" id="GO:0004518">
    <property type="term" value="F:nuclease activity"/>
    <property type="evidence" value="ECO:0007669"/>
    <property type="project" value="UniProtKB-KW"/>
</dbReference>
<comment type="caution">
    <text evidence="9">The sequence shown here is derived from an EMBL/GenBank/DDBJ whole genome shotgun (WGS) entry which is preliminary data.</text>
</comment>